<dbReference type="OrthoDB" id="429145at2759"/>
<keyword evidence="4 7" id="KW-0479">Metal-binding</keyword>
<dbReference type="SUPFAM" id="SSF51069">
    <property type="entry name" value="Carbonic anhydrase"/>
    <property type="match status" value="1"/>
</dbReference>
<dbReference type="GeneTree" id="ENSGT00940000159757"/>
<evidence type="ECO:0000256" key="4">
    <source>
        <dbReference type="ARBA" id="ARBA00022723"/>
    </source>
</evidence>
<feature type="region of interest" description="Disordered" evidence="8">
    <location>
        <begin position="332"/>
        <end position="358"/>
    </location>
</feature>
<dbReference type="InterPro" id="IPR023561">
    <property type="entry name" value="Carbonic_anhydrase_a-class"/>
</dbReference>
<evidence type="ECO:0000256" key="8">
    <source>
        <dbReference type="SAM" id="MobiDB-lite"/>
    </source>
</evidence>
<accession>A0A3B4BT95</accession>
<evidence type="ECO:0000313" key="11">
    <source>
        <dbReference type="Proteomes" id="UP001501920"/>
    </source>
</evidence>
<comment type="function">
    <text evidence="7">Reversible hydration of carbon dioxide.</text>
</comment>
<dbReference type="InterPro" id="IPR036398">
    <property type="entry name" value="CA_dom_sf"/>
</dbReference>
<dbReference type="Proteomes" id="UP001501920">
    <property type="component" value="Chromosome 25"/>
</dbReference>
<dbReference type="PANTHER" id="PTHR18952">
    <property type="entry name" value="CARBONIC ANHYDRASE"/>
    <property type="match status" value="1"/>
</dbReference>
<gene>
    <name evidence="10" type="primary">CA7</name>
</gene>
<evidence type="ECO:0000256" key="2">
    <source>
        <dbReference type="ARBA" id="ARBA00010718"/>
    </source>
</evidence>
<feature type="compositionally biased region" description="Basic and acidic residues" evidence="8">
    <location>
        <begin position="16"/>
        <end position="25"/>
    </location>
</feature>
<dbReference type="AlphaFoldDB" id="A0A3B4BT95"/>
<dbReference type="SMART" id="SM01057">
    <property type="entry name" value="Carb_anhydrase"/>
    <property type="match status" value="1"/>
</dbReference>
<dbReference type="InterPro" id="IPR018338">
    <property type="entry name" value="Carbonic_anhydrase_a-class_CS"/>
</dbReference>
<dbReference type="GeneID" id="108443210"/>
<feature type="domain" description="Alpha-carbonic anhydrase" evidence="9">
    <location>
        <begin position="99"/>
        <end position="357"/>
    </location>
</feature>
<dbReference type="GO" id="GO:0004089">
    <property type="term" value="F:carbonate dehydratase activity"/>
    <property type="evidence" value="ECO:0007669"/>
    <property type="project" value="UniProtKB-UniRule"/>
</dbReference>
<dbReference type="PANTHER" id="PTHR18952:SF124">
    <property type="entry name" value="CARBONIC ANHYDRASE 7"/>
    <property type="match status" value="1"/>
</dbReference>
<reference evidence="10" key="3">
    <citation type="submission" date="2025-09" db="UniProtKB">
        <authorList>
            <consortium name="Ensembl"/>
        </authorList>
    </citation>
    <scope>IDENTIFICATION</scope>
</reference>
<comment type="similarity">
    <text evidence="2 7">Belongs to the alpha-carbonic anhydrase family.</text>
</comment>
<feature type="region of interest" description="Disordered" evidence="8">
    <location>
        <begin position="1"/>
        <end position="38"/>
    </location>
</feature>
<dbReference type="GO" id="GO:0051453">
    <property type="term" value="P:regulation of intracellular pH"/>
    <property type="evidence" value="ECO:0007669"/>
    <property type="project" value="TreeGrafter"/>
</dbReference>
<keyword evidence="5 7" id="KW-0862">Zinc</keyword>
<keyword evidence="11" id="KW-1185">Reference proteome</keyword>
<evidence type="ECO:0000256" key="6">
    <source>
        <dbReference type="ARBA" id="ARBA00023239"/>
    </source>
</evidence>
<evidence type="ECO:0000256" key="7">
    <source>
        <dbReference type="RuleBase" id="RU367011"/>
    </source>
</evidence>
<keyword evidence="6 7" id="KW-0456">Lyase</keyword>
<dbReference type="RefSeq" id="XP_017579204.1">
    <property type="nucleotide sequence ID" value="XM_017723715.2"/>
</dbReference>
<evidence type="ECO:0000313" key="10">
    <source>
        <dbReference type="Ensembl" id="ENSPNAP00000001740.1"/>
    </source>
</evidence>
<dbReference type="STRING" id="42514.ENSPNAP00000001740"/>
<reference evidence="10 11" key="1">
    <citation type="submission" date="2020-10" db="EMBL/GenBank/DDBJ databases">
        <title>Pygocentrus nattereri (red-bellied piranha) genome, fPygNat1, primary haplotype.</title>
        <authorList>
            <person name="Myers G."/>
            <person name="Meyer A."/>
            <person name="Karagic N."/>
            <person name="Pippel M."/>
            <person name="Winkler S."/>
            <person name="Tracey A."/>
            <person name="Wood J."/>
            <person name="Formenti G."/>
            <person name="Howe K."/>
            <person name="Fedrigo O."/>
            <person name="Jarvis E.D."/>
        </authorList>
    </citation>
    <scope>NUCLEOTIDE SEQUENCE [LARGE SCALE GENOMIC DNA]</scope>
</reference>
<dbReference type="FunFam" id="3.10.200.10:FF:000001">
    <property type="entry name" value="Carbonic anhydrase 2"/>
    <property type="match status" value="1"/>
</dbReference>
<dbReference type="EC" id="4.2.1.1" evidence="3 7"/>
<dbReference type="Pfam" id="PF00194">
    <property type="entry name" value="Carb_anhydrase"/>
    <property type="match status" value="1"/>
</dbReference>
<dbReference type="PROSITE" id="PS00162">
    <property type="entry name" value="ALPHA_CA_1"/>
    <property type="match status" value="1"/>
</dbReference>
<dbReference type="PROSITE" id="PS51144">
    <property type="entry name" value="ALPHA_CA_2"/>
    <property type="match status" value="1"/>
</dbReference>
<feature type="compositionally biased region" description="Polar residues" evidence="8">
    <location>
        <begin position="26"/>
        <end position="36"/>
    </location>
</feature>
<comment type="catalytic activity">
    <reaction evidence="7">
        <text>hydrogencarbonate + H(+) = CO2 + H2O</text>
        <dbReference type="Rhea" id="RHEA:10748"/>
        <dbReference type="ChEBI" id="CHEBI:15377"/>
        <dbReference type="ChEBI" id="CHEBI:15378"/>
        <dbReference type="ChEBI" id="CHEBI:16526"/>
        <dbReference type="ChEBI" id="CHEBI:17544"/>
        <dbReference type="EC" id="4.2.1.1"/>
    </reaction>
</comment>
<comment type="cofactor">
    <cofactor evidence="1 7">
        <name>Zn(2+)</name>
        <dbReference type="ChEBI" id="CHEBI:29105"/>
    </cofactor>
</comment>
<dbReference type="GO" id="GO:0005737">
    <property type="term" value="C:cytoplasm"/>
    <property type="evidence" value="ECO:0007669"/>
    <property type="project" value="TreeGrafter"/>
</dbReference>
<dbReference type="OMA" id="CNSINIY"/>
<sequence length="358" mass="39838">MEEPARCSPALIPKGANREVRRKQELPSNPASSASISCEGGVTTRARLPLLPVNHTALEIPPPVRAGIHLQLPQRDQSSPSVCTFLFTVQHLSSAMTGHRWGYGEDDGPSAWHKDYPIAEGPRQSPINIVPEEAVYDSNLTPITLNYDNCASVNISNNGHSVVVDFDDADDRSVMQGGPLDSTYRLKQFHFHWGGKGCHGSEHTVSGKTYTSELHLVHWNSARYSSFGEAVAAPDGLAVLGIFLERGDEHRGLHAITDALYMVKFKGTVADFRDFNPKCLLPRNLNYWTYPGSLTTPPLYESVTWIILAEPIVVSEKQMGKFRMLLFSGEEEEDRKRMENNFRPPQPLKGRTVRASFK</sequence>
<dbReference type="GO" id="GO:0008270">
    <property type="term" value="F:zinc ion binding"/>
    <property type="evidence" value="ECO:0007669"/>
    <property type="project" value="UniProtKB-UniRule"/>
</dbReference>
<evidence type="ECO:0000256" key="5">
    <source>
        <dbReference type="ARBA" id="ARBA00022833"/>
    </source>
</evidence>
<evidence type="ECO:0000256" key="1">
    <source>
        <dbReference type="ARBA" id="ARBA00001947"/>
    </source>
</evidence>
<dbReference type="InterPro" id="IPR001148">
    <property type="entry name" value="CA_dom"/>
</dbReference>
<evidence type="ECO:0000256" key="3">
    <source>
        <dbReference type="ARBA" id="ARBA00012925"/>
    </source>
</evidence>
<name>A0A3B4BT95_PYGNA</name>
<proteinExistence type="inferred from homology"/>
<protein>
    <recommendedName>
        <fullName evidence="3 7">Carbonic anhydrase</fullName>
        <ecNumber evidence="3 7">4.2.1.1</ecNumber>
    </recommendedName>
</protein>
<organism evidence="10 11">
    <name type="scientific">Pygocentrus nattereri</name>
    <name type="common">Red-bellied piranha</name>
    <dbReference type="NCBI Taxonomy" id="42514"/>
    <lineage>
        <taxon>Eukaryota</taxon>
        <taxon>Metazoa</taxon>
        <taxon>Chordata</taxon>
        <taxon>Craniata</taxon>
        <taxon>Vertebrata</taxon>
        <taxon>Euteleostomi</taxon>
        <taxon>Actinopterygii</taxon>
        <taxon>Neopterygii</taxon>
        <taxon>Teleostei</taxon>
        <taxon>Ostariophysi</taxon>
        <taxon>Characiformes</taxon>
        <taxon>Characoidei</taxon>
        <taxon>Pygocentrus</taxon>
    </lineage>
</organism>
<dbReference type="CTD" id="766"/>
<reference evidence="10" key="2">
    <citation type="submission" date="2025-08" db="UniProtKB">
        <authorList>
            <consortium name="Ensembl"/>
        </authorList>
    </citation>
    <scope>IDENTIFICATION</scope>
</reference>
<dbReference type="Ensembl" id="ENSPNAT00000011624.2">
    <property type="protein sequence ID" value="ENSPNAP00000001740.1"/>
    <property type="gene ID" value="ENSPNAG00000008342.2"/>
</dbReference>
<dbReference type="Gene3D" id="3.10.200.10">
    <property type="entry name" value="Alpha carbonic anhydrase"/>
    <property type="match status" value="1"/>
</dbReference>
<evidence type="ECO:0000259" key="9">
    <source>
        <dbReference type="PROSITE" id="PS51144"/>
    </source>
</evidence>